<reference evidence="7 8" key="1">
    <citation type="submission" date="2023-10" db="EMBL/GenBank/DDBJ databases">
        <title>Noviherbaspirillum sp. CPCC 100848 genome assembly.</title>
        <authorList>
            <person name="Li X.Y."/>
            <person name="Fang X.M."/>
        </authorList>
    </citation>
    <scope>NUCLEOTIDE SEQUENCE [LARGE SCALE GENOMIC DNA]</scope>
    <source>
        <strain evidence="7 8">CPCC 100848</strain>
    </source>
</reference>
<evidence type="ECO:0000256" key="3">
    <source>
        <dbReference type="ARBA" id="ARBA00022692"/>
    </source>
</evidence>
<feature type="transmembrane region" description="Helical" evidence="6">
    <location>
        <begin position="117"/>
        <end position="135"/>
    </location>
</feature>
<comment type="caution">
    <text evidence="7">The sequence shown here is derived from an EMBL/GenBank/DDBJ whole genome shotgun (WGS) entry which is preliminary data.</text>
</comment>
<evidence type="ECO:0000256" key="5">
    <source>
        <dbReference type="ARBA" id="ARBA00023136"/>
    </source>
</evidence>
<feature type="transmembrane region" description="Helical" evidence="6">
    <location>
        <begin position="267"/>
        <end position="284"/>
    </location>
</feature>
<sequence>MCNGCSYRPDASKASPSIVHKPVMATWIYTLRFRMRLFKNVVRLALRKFMHDDMTTYASALAYHMLFSFFPFAIFLFAVLSFFDLSILLDSIQQAAWHALSPKAMERVRAAFNELRVPQGGLLSFGVLLSIWLASRGTRSMMKALNVAYGTTFNRPAWQSYLASIAYTLGIAVILIAGTGMLVIGPEAIRWVGYFVGLEDTAVMLWTWLRWPAGLFLLMAATAIVYHIVPDAANPFRLVSPGAIISVLVWVAASLAFKYYLQHFASYSAMFGSIGSGIALLLYLQLSTSVLLFGAEVNAVWAKLSRAAHAS</sequence>
<evidence type="ECO:0000256" key="6">
    <source>
        <dbReference type="SAM" id="Phobius"/>
    </source>
</evidence>
<feature type="transmembrane region" description="Helical" evidence="6">
    <location>
        <begin position="205"/>
        <end position="226"/>
    </location>
</feature>
<gene>
    <name evidence="7" type="ORF">RY831_00385</name>
</gene>
<name>A0ABU6J260_9BURK</name>
<evidence type="ECO:0000256" key="4">
    <source>
        <dbReference type="ARBA" id="ARBA00022989"/>
    </source>
</evidence>
<feature type="transmembrane region" description="Helical" evidence="6">
    <location>
        <begin position="161"/>
        <end position="185"/>
    </location>
</feature>
<dbReference type="InterPro" id="IPR017039">
    <property type="entry name" value="Virul_fac_BrkB"/>
</dbReference>
<evidence type="ECO:0000313" key="8">
    <source>
        <dbReference type="Proteomes" id="UP001352263"/>
    </source>
</evidence>
<evidence type="ECO:0000313" key="7">
    <source>
        <dbReference type="EMBL" id="MEC4717598.1"/>
    </source>
</evidence>
<comment type="subcellular location">
    <subcellularLocation>
        <location evidence="1">Cell membrane</location>
        <topology evidence="1">Multi-pass membrane protein</topology>
    </subcellularLocation>
</comment>
<evidence type="ECO:0000256" key="2">
    <source>
        <dbReference type="ARBA" id="ARBA00022475"/>
    </source>
</evidence>
<dbReference type="PANTHER" id="PTHR30213">
    <property type="entry name" value="INNER MEMBRANE PROTEIN YHJD"/>
    <property type="match status" value="1"/>
</dbReference>
<feature type="transmembrane region" description="Helical" evidence="6">
    <location>
        <begin position="238"/>
        <end position="261"/>
    </location>
</feature>
<dbReference type="NCBIfam" id="TIGR00765">
    <property type="entry name" value="yihY_not_rbn"/>
    <property type="match status" value="1"/>
</dbReference>
<dbReference type="Pfam" id="PF03631">
    <property type="entry name" value="Virul_fac_BrkB"/>
    <property type="match status" value="1"/>
</dbReference>
<keyword evidence="5 6" id="KW-0472">Membrane</keyword>
<dbReference type="EMBL" id="JAWIIV010000001">
    <property type="protein sequence ID" value="MEC4717598.1"/>
    <property type="molecule type" value="Genomic_DNA"/>
</dbReference>
<evidence type="ECO:0000256" key="1">
    <source>
        <dbReference type="ARBA" id="ARBA00004651"/>
    </source>
</evidence>
<dbReference type="Proteomes" id="UP001352263">
    <property type="component" value="Unassembled WGS sequence"/>
</dbReference>
<keyword evidence="4 6" id="KW-1133">Transmembrane helix</keyword>
<accession>A0ABU6J260</accession>
<keyword evidence="3 6" id="KW-0812">Transmembrane</keyword>
<proteinExistence type="predicted"/>
<keyword evidence="8" id="KW-1185">Reference proteome</keyword>
<dbReference type="PIRSF" id="PIRSF035875">
    <property type="entry name" value="RNase_BN"/>
    <property type="match status" value="1"/>
</dbReference>
<feature type="transmembrane region" description="Helical" evidence="6">
    <location>
        <begin position="57"/>
        <end position="83"/>
    </location>
</feature>
<organism evidence="7 8">
    <name type="scientific">Noviherbaspirillum album</name>
    <dbReference type="NCBI Taxonomy" id="3080276"/>
    <lineage>
        <taxon>Bacteria</taxon>
        <taxon>Pseudomonadati</taxon>
        <taxon>Pseudomonadota</taxon>
        <taxon>Betaproteobacteria</taxon>
        <taxon>Burkholderiales</taxon>
        <taxon>Oxalobacteraceae</taxon>
        <taxon>Noviherbaspirillum</taxon>
    </lineage>
</organism>
<dbReference type="PANTHER" id="PTHR30213:SF0">
    <property type="entry name" value="UPF0761 MEMBRANE PROTEIN YIHY"/>
    <property type="match status" value="1"/>
</dbReference>
<keyword evidence="2" id="KW-1003">Cell membrane</keyword>
<dbReference type="RefSeq" id="WP_326504354.1">
    <property type="nucleotide sequence ID" value="NZ_JAWIIV010000001.1"/>
</dbReference>
<protein>
    <submittedName>
        <fullName evidence="7">YihY/virulence factor BrkB family protein</fullName>
    </submittedName>
</protein>